<evidence type="ECO:0000256" key="4">
    <source>
        <dbReference type="ARBA" id="ARBA00023163"/>
    </source>
</evidence>
<dbReference type="PROSITE" id="PS01081">
    <property type="entry name" value="HTH_TETR_1"/>
    <property type="match status" value="1"/>
</dbReference>
<comment type="caution">
    <text evidence="7">The sequence shown here is derived from an EMBL/GenBank/DDBJ whole genome shotgun (WGS) entry which is preliminary data.</text>
</comment>
<keyword evidence="2" id="KW-0805">Transcription regulation</keyword>
<reference evidence="7 8" key="1">
    <citation type="submission" date="2020-11" db="EMBL/GenBank/DDBJ databases">
        <title>WGS of Herminiimonas contaminans strain Marseille-Q4544 isolated from planarians Schmidtea mediterranea.</title>
        <authorList>
            <person name="Kangale L."/>
        </authorList>
    </citation>
    <scope>NUCLEOTIDE SEQUENCE [LARGE SCALE GENOMIC DNA]</scope>
    <source>
        <strain evidence="7 8">Marseille-Q4544</strain>
    </source>
</reference>
<dbReference type="InterPro" id="IPR009057">
    <property type="entry name" value="Homeodomain-like_sf"/>
</dbReference>
<accession>A0ABS0EYU3</accession>
<name>A0ABS0EYU3_9BURK</name>
<feature type="domain" description="HTH tetR-type" evidence="6">
    <location>
        <begin position="10"/>
        <end position="70"/>
    </location>
</feature>
<evidence type="ECO:0000313" key="8">
    <source>
        <dbReference type="Proteomes" id="UP000657372"/>
    </source>
</evidence>
<evidence type="ECO:0000259" key="6">
    <source>
        <dbReference type="PROSITE" id="PS50977"/>
    </source>
</evidence>
<gene>
    <name evidence="7" type="ORF">IXC47_13470</name>
</gene>
<dbReference type="Gene3D" id="1.10.357.10">
    <property type="entry name" value="Tetracycline Repressor, domain 2"/>
    <property type="match status" value="1"/>
</dbReference>
<dbReference type="Proteomes" id="UP000657372">
    <property type="component" value="Unassembled WGS sequence"/>
</dbReference>
<dbReference type="Gene3D" id="1.10.10.60">
    <property type="entry name" value="Homeodomain-like"/>
    <property type="match status" value="1"/>
</dbReference>
<evidence type="ECO:0000256" key="2">
    <source>
        <dbReference type="ARBA" id="ARBA00023015"/>
    </source>
</evidence>
<keyword evidence="3 5" id="KW-0238">DNA-binding</keyword>
<dbReference type="PROSITE" id="PS50977">
    <property type="entry name" value="HTH_TETR_2"/>
    <property type="match status" value="1"/>
</dbReference>
<proteinExistence type="predicted"/>
<dbReference type="PANTHER" id="PTHR47506">
    <property type="entry name" value="TRANSCRIPTIONAL REGULATORY PROTEIN"/>
    <property type="match status" value="1"/>
</dbReference>
<dbReference type="SUPFAM" id="SSF46689">
    <property type="entry name" value="Homeodomain-like"/>
    <property type="match status" value="1"/>
</dbReference>
<dbReference type="Pfam" id="PF00440">
    <property type="entry name" value="TetR_N"/>
    <property type="match status" value="1"/>
</dbReference>
<dbReference type="RefSeq" id="WP_175625870.1">
    <property type="nucleotide sequence ID" value="NZ_JADOEL010000011.1"/>
</dbReference>
<organism evidence="7 8">
    <name type="scientific">Herminiimonas contaminans</name>
    <dbReference type="NCBI Taxonomy" id="1111140"/>
    <lineage>
        <taxon>Bacteria</taxon>
        <taxon>Pseudomonadati</taxon>
        <taxon>Pseudomonadota</taxon>
        <taxon>Betaproteobacteria</taxon>
        <taxon>Burkholderiales</taxon>
        <taxon>Oxalobacteraceae</taxon>
        <taxon>Herminiimonas</taxon>
    </lineage>
</organism>
<evidence type="ECO:0000256" key="1">
    <source>
        <dbReference type="ARBA" id="ARBA00022491"/>
    </source>
</evidence>
<feature type="DNA-binding region" description="H-T-H motif" evidence="5">
    <location>
        <begin position="33"/>
        <end position="52"/>
    </location>
</feature>
<keyword evidence="4" id="KW-0804">Transcription</keyword>
<dbReference type="PRINTS" id="PR00455">
    <property type="entry name" value="HTHTETR"/>
</dbReference>
<dbReference type="SUPFAM" id="SSF48498">
    <property type="entry name" value="Tetracyclin repressor-like, C-terminal domain"/>
    <property type="match status" value="1"/>
</dbReference>
<sequence length="199" mass="21196">MPRVSKEQTDLNRTAIEQASSKLFREKGFNGVSVADLMAAAGLTHGGFYGHFSSKDELAAVACATAFSEASERWQKRMEGKPDEQQALYAIIDGYLSSQKVRDVGNGCPGAALTTDVAREALDKPVRAAYMAGTEELVEILASLCTSPDPAVRRKTALAQWSMMVGSMALARATEGYPIAGELLAVAREQLLGNIAVAP</sequence>
<dbReference type="EMBL" id="JADOEL010000011">
    <property type="protein sequence ID" value="MBF8178693.1"/>
    <property type="molecule type" value="Genomic_DNA"/>
</dbReference>
<dbReference type="InterPro" id="IPR036271">
    <property type="entry name" value="Tet_transcr_reg_TetR-rel_C_sf"/>
</dbReference>
<evidence type="ECO:0000256" key="5">
    <source>
        <dbReference type="PROSITE-ProRule" id="PRU00335"/>
    </source>
</evidence>
<protein>
    <submittedName>
        <fullName evidence="7">TetR/AcrR family transcriptional regulator</fullName>
    </submittedName>
</protein>
<evidence type="ECO:0000313" key="7">
    <source>
        <dbReference type="EMBL" id="MBF8178693.1"/>
    </source>
</evidence>
<dbReference type="InterPro" id="IPR023772">
    <property type="entry name" value="DNA-bd_HTH_TetR-type_CS"/>
</dbReference>
<keyword evidence="8" id="KW-1185">Reference proteome</keyword>
<evidence type="ECO:0000256" key="3">
    <source>
        <dbReference type="ARBA" id="ARBA00023125"/>
    </source>
</evidence>
<keyword evidence="1" id="KW-0678">Repressor</keyword>
<dbReference type="PANTHER" id="PTHR47506:SF7">
    <property type="entry name" value="TRANSCRIPTIONAL REGULATORY PROTEIN"/>
    <property type="match status" value="1"/>
</dbReference>
<dbReference type="InterPro" id="IPR001647">
    <property type="entry name" value="HTH_TetR"/>
</dbReference>